<dbReference type="VEuPathDB" id="FungiDB:HMPREF1120_00366"/>
<dbReference type="Gene3D" id="3.30.70.100">
    <property type="match status" value="1"/>
</dbReference>
<protein>
    <recommendedName>
        <fullName evidence="3">DUF1330 domain-containing protein</fullName>
    </recommendedName>
</protein>
<keyword evidence="2" id="KW-1185">Reference proteome</keyword>
<evidence type="ECO:0000313" key="1">
    <source>
        <dbReference type="EMBL" id="EHY52149.1"/>
    </source>
</evidence>
<dbReference type="HOGENOM" id="CLU_085773_0_0_1"/>
<dbReference type="Proteomes" id="UP000007304">
    <property type="component" value="Unassembled WGS sequence"/>
</dbReference>
<dbReference type="InParanoid" id="H6BN25"/>
<dbReference type="EMBL" id="JH226130">
    <property type="protein sequence ID" value="EHY52149.1"/>
    <property type="molecule type" value="Genomic_DNA"/>
</dbReference>
<dbReference type="OMA" id="ARNIHWD"/>
<evidence type="ECO:0000313" key="2">
    <source>
        <dbReference type="Proteomes" id="UP000007304"/>
    </source>
</evidence>
<dbReference type="eggNOG" id="ENOG502RYGD">
    <property type="taxonomic scope" value="Eukaryota"/>
</dbReference>
<dbReference type="AlphaFoldDB" id="H6BN25"/>
<accession>H6BN25</accession>
<dbReference type="GeneID" id="20305005"/>
<evidence type="ECO:0008006" key="3">
    <source>
        <dbReference type="Google" id="ProtNLM"/>
    </source>
</evidence>
<dbReference type="RefSeq" id="XP_009152610.1">
    <property type="nucleotide sequence ID" value="XM_009154362.1"/>
</dbReference>
<reference evidence="1" key="1">
    <citation type="submission" date="2011-07" db="EMBL/GenBank/DDBJ databases">
        <title>The Genome Sequence of Exophiala (Wangiella) dermatitidis NIH/UT8656.</title>
        <authorList>
            <consortium name="The Broad Institute Genome Sequencing Platform"/>
            <person name="Cuomo C."/>
            <person name="Wang Z."/>
            <person name="Hunicke-Smith S."/>
            <person name="Szanislo P.J."/>
            <person name="Earl A."/>
            <person name="Young S.K."/>
            <person name="Zeng Q."/>
            <person name="Gargeya S."/>
            <person name="Fitzgerald M."/>
            <person name="Haas B."/>
            <person name="Abouelleil A."/>
            <person name="Alvarado L."/>
            <person name="Arachchi H.M."/>
            <person name="Berlin A."/>
            <person name="Brown A."/>
            <person name="Chapman S.B."/>
            <person name="Chen Z."/>
            <person name="Dunbar C."/>
            <person name="Freedman E."/>
            <person name="Gearin G."/>
            <person name="Gellesch M."/>
            <person name="Goldberg J."/>
            <person name="Griggs A."/>
            <person name="Gujja S."/>
            <person name="Heiman D."/>
            <person name="Howarth C."/>
            <person name="Larson L."/>
            <person name="Lui A."/>
            <person name="MacDonald P.J.P."/>
            <person name="Montmayeur A."/>
            <person name="Murphy C."/>
            <person name="Neiman D."/>
            <person name="Pearson M."/>
            <person name="Priest M."/>
            <person name="Roberts A."/>
            <person name="Saif S."/>
            <person name="Shea T."/>
            <person name="Shenoy N."/>
            <person name="Sisk P."/>
            <person name="Stolte C."/>
            <person name="Sykes S."/>
            <person name="Wortman J."/>
            <person name="Nusbaum C."/>
            <person name="Birren B."/>
        </authorList>
    </citation>
    <scope>NUCLEOTIDE SEQUENCE</scope>
    <source>
        <strain evidence="1">NIH/UT8656</strain>
    </source>
</reference>
<sequence>MVFRGSSSPSTFSHSLGRRHSNTLQLTTYQQQHPPSSKQNRPIDQHLHHKVSTRDPFPTMPLATIHLISLKPETTILSFLQTLKTKTSLHPLVISKVIRWIITPSKIDASTLLTPSWDLLLILPVNPTTTNTHSTTPTLPPQLQSQIQTHWSITAGIPSRLTQNFADTNDKILHPDPSSVPALSGALDKPRMGESAQTLELSAELAEWIGQFSKTRAGANPLSMLNLLAFKPGMKESYLKYGKAFAESIGSRRGGNAKLVGNVVKQQTANGIWDEFALASYPSILHFADMLASEDYQAVNLKYRVPALEDTLILCTSEIEIEDLLAGKGKQENGKRDGAKL</sequence>
<organism evidence="1 2">
    <name type="scientific">Exophiala dermatitidis (strain ATCC 34100 / CBS 525.76 / NIH/UT8656)</name>
    <name type="common">Black yeast</name>
    <name type="synonym">Wangiella dermatitidis</name>
    <dbReference type="NCBI Taxonomy" id="858893"/>
    <lineage>
        <taxon>Eukaryota</taxon>
        <taxon>Fungi</taxon>
        <taxon>Dikarya</taxon>
        <taxon>Ascomycota</taxon>
        <taxon>Pezizomycotina</taxon>
        <taxon>Eurotiomycetes</taxon>
        <taxon>Chaetothyriomycetidae</taxon>
        <taxon>Chaetothyriales</taxon>
        <taxon>Herpotrichiellaceae</taxon>
        <taxon>Exophiala</taxon>
    </lineage>
</organism>
<dbReference type="OrthoDB" id="265717at2759"/>
<gene>
    <name evidence="1" type="ORF">HMPREF1120_00366</name>
</gene>
<dbReference type="PANTHER" id="PTHR40257">
    <property type="match status" value="1"/>
</dbReference>
<dbReference type="PANTHER" id="PTHR40257:SF1">
    <property type="entry name" value="DUF1330 DOMAIN-CONTAINING PROTEIN"/>
    <property type="match status" value="1"/>
</dbReference>
<name>H6BN25_EXODN</name>
<proteinExistence type="predicted"/>